<protein>
    <submittedName>
        <fullName evidence="9">MFS transporter</fullName>
    </submittedName>
</protein>
<reference evidence="9 10" key="1">
    <citation type="submission" date="2023-01" db="EMBL/GenBank/DDBJ databases">
        <title>Novel species of the genus Asticcacaulis isolated from rivers.</title>
        <authorList>
            <person name="Lu H."/>
        </authorList>
    </citation>
    <scope>NUCLEOTIDE SEQUENCE [LARGE SCALE GENOMIC DNA]</scope>
    <source>
        <strain evidence="9 10">BYS171W</strain>
    </source>
</reference>
<comment type="similarity">
    <text evidence="2 7">Belongs to the major facilitator superfamily. Proton-dependent oligopeptide transporter (POT/PTR) (TC 2.A.17) family.</text>
</comment>
<evidence type="ECO:0000313" key="10">
    <source>
        <dbReference type="Proteomes" id="UP001214854"/>
    </source>
</evidence>
<sequence>MLNIVLLAGILITVCTVIPVLLQMRNHPKGLFICFFAEMWERFSYYGMRGLLIYYLTQHFLFTDGHASEQYASYTTLVYLLPLIGGLVADRWIGTRRAIIFGGLLLVAGHMGMALEGTPNKQTLTYQGATYEFVKGEIKDGGKVQLKVGDALYDYGPTDNGGLEVKGLPGDAPLPAVLPKGGYELGVVKVTPWAEHAFYLSISLIIMGVGFLKPNISTIVGQLYPQKDPRRDSGFQLYYFGINLGSFWAAIGCGLLGQTVGWWAGFGLAGLGMLAGLLCFVLGRKWLEGKGEAPNPAVLTEKAIGGISKEHLIYILGLLGVPLVYFLVQKNQIVGIALTVGSLIMLGYVVYNMVTKFTKEENFRVGLALLLSLASVVFFTLFEQAGSSLSLFAERNTNLNIIADPILFEAFGRTIVLASSEQLAALSVPANHVWVDMGLTPSQTQTFNAGFILIFAPIFAALFTYLGRRKIDPDPVKKFAFGLVNVGLGFLILVWAAGLADSSFKLPLLFLLLTYLFHTWGELALSPVGLSQQTKLSPPLIVATMMALWFTGSSWAQYLGGFISKMAATETVGGQVLDAKAALATSLETFNLIGWWGIGLGAGLFVISFFVAKWSYGANDSE</sequence>
<feature type="transmembrane region" description="Helical" evidence="8">
    <location>
        <begin position="479"/>
        <end position="500"/>
    </location>
</feature>
<dbReference type="PANTHER" id="PTHR11654">
    <property type="entry name" value="OLIGOPEPTIDE TRANSPORTER-RELATED"/>
    <property type="match status" value="1"/>
</dbReference>
<feature type="transmembrane region" description="Helical" evidence="8">
    <location>
        <begin position="6"/>
        <end position="22"/>
    </location>
</feature>
<evidence type="ECO:0000256" key="5">
    <source>
        <dbReference type="ARBA" id="ARBA00022989"/>
    </source>
</evidence>
<evidence type="ECO:0000256" key="4">
    <source>
        <dbReference type="ARBA" id="ARBA00022856"/>
    </source>
</evidence>
<evidence type="ECO:0000256" key="1">
    <source>
        <dbReference type="ARBA" id="ARBA00004141"/>
    </source>
</evidence>
<evidence type="ECO:0000256" key="8">
    <source>
        <dbReference type="SAM" id="Phobius"/>
    </source>
</evidence>
<evidence type="ECO:0000256" key="2">
    <source>
        <dbReference type="ARBA" id="ARBA00005982"/>
    </source>
</evidence>
<dbReference type="SUPFAM" id="SSF103473">
    <property type="entry name" value="MFS general substrate transporter"/>
    <property type="match status" value="1"/>
</dbReference>
<feature type="transmembrane region" description="Helical" evidence="8">
    <location>
        <begin position="593"/>
        <end position="612"/>
    </location>
</feature>
<keyword evidence="3 7" id="KW-0812">Transmembrane</keyword>
<dbReference type="InterPro" id="IPR005279">
    <property type="entry name" value="Dipep/tripep_permease"/>
</dbReference>
<evidence type="ECO:0000256" key="7">
    <source>
        <dbReference type="RuleBase" id="RU003755"/>
    </source>
</evidence>
<dbReference type="InterPro" id="IPR000109">
    <property type="entry name" value="POT_fam"/>
</dbReference>
<dbReference type="PROSITE" id="PS01022">
    <property type="entry name" value="PTR2_1"/>
    <property type="match status" value="1"/>
</dbReference>
<evidence type="ECO:0000313" key="9">
    <source>
        <dbReference type="EMBL" id="MDC7685205.1"/>
    </source>
</evidence>
<gene>
    <name evidence="9" type="ORF">PQU92_18130</name>
</gene>
<dbReference type="RefSeq" id="WP_272749710.1">
    <property type="nucleotide sequence ID" value="NZ_JAQQKX010000024.1"/>
</dbReference>
<feature type="transmembrane region" description="Helical" evidence="8">
    <location>
        <begin position="447"/>
        <end position="467"/>
    </location>
</feature>
<feature type="transmembrane region" description="Helical" evidence="8">
    <location>
        <begin position="363"/>
        <end position="382"/>
    </location>
</feature>
<feature type="transmembrane region" description="Helical" evidence="8">
    <location>
        <begin position="98"/>
        <end position="115"/>
    </location>
</feature>
<dbReference type="InterPro" id="IPR018456">
    <property type="entry name" value="PTR2_symporter_CS"/>
</dbReference>
<dbReference type="PROSITE" id="PS01023">
    <property type="entry name" value="PTR2_2"/>
    <property type="match status" value="1"/>
</dbReference>
<feature type="transmembrane region" description="Helical" evidence="8">
    <location>
        <begin position="506"/>
        <end position="525"/>
    </location>
</feature>
<feature type="transmembrane region" description="Helical" evidence="8">
    <location>
        <begin position="74"/>
        <end position="93"/>
    </location>
</feature>
<organism evidence="9 10">
    <name type="scientific">Asticcacaulis aquaticus</name>
    <dbReference type="NCBI Taxonomy" id="2984212"/>
    <lineage>
        <taxon>Bacteria</taxon>
        <taxon>Pseudomonadati</taxon>
        <taxon>Pseudomonadota</taxon>
        <taxon>Alphaproteobacteria</taxon>
        <taxon>Caulobacterales</taxon>
        <taxon>Caulobacteraceae</taxon>
        <taxon>Asticcacaulis</taxon>
    </lineage>
</organism>
<feature type="transmembrane region" description="Helical" evidence="8">
    <location>
        <begin position="312"/>
        <end position="328"/>
    </location>
</feature>
<keyword evidence="7" id="KW-0813">Transport</keyword>
<feature type="transmembrane region" description="Helical" evidence="8">
    <location>
        <begin position="237"/>
        <end position="257"/>
    </location>
</feature>
<dbReference type="Gene3D" id="1.20.1250.20">
    <property type="entry name" value="MFS general substrate transporter like domains"/>
    <property type="match status" value="2"/>
</dbReference>
<dbReference type="Pfam" id="PF00854">
    <property type="entry name" value="PTR2"/>
    <property type="match status" value="2"/>
</dbReference>
<feature type="transmembrane region" description="Helical" evidence="8">
    <location>
        <begin position="197"/>
        <end position="216"/>
    </location>
</feature>
<dbReference type="CDD" id="cd17346">
    <property type="entry name" value="MFS_DtpA_like"/>
    <property type="match status" value="1"/>
</dbReference>
<evidence type="ECO:0000256" key="3">
    <source>
        <dbReference type="ARBA" id="ARBA00022692"/>
    </source>
</evidence>
<feature type="transmembrane region" description="Helical" evidence="8">
    <location>
        <begin position="263"/>
        <end position="283"/>
    </location>
</feature>
<feature type="transmembrane region" description="Helical" evidence="8">
    <location>
        <begin position="334"/>
        <end position="351"/>
    </location>
</feature>
<accession>A0ABT5HZD4</accession>
<feature type="transmembrane region" description="Helical" evidence="8">
    <location>
        <begin position="537"/>
        <end position="556"/>
    </location>
</feature>
<keyword evidence="6 8" id="KW-0472">Membrane</keyword>
<dbReference type="InterPro" id="IPR036259">
    <property type="entry name" value="MFS_trans_sf"/>
</dbReference>
<proteinExistence type="inferred from homology"/>
<dbReference type="EMBL" id="JAQQKX010000024">
    <property type="protein sequence ID" value="MDC7685205.1"/>
    <property type="molecule type" value="Genomic_DNA"/>
</dbReference>
<keyword evidence="4" id="KW-0571">Peptide transport</keyword>
<name>A0ABT5HZD4_9CAUL</name>
<evidence type="ECO:0000256" key="6">
    <source>
        <dbReference type="ARBA" id="ARBA00023136"/>
    </source>
</evidence>
<comment type="subcellular location">
    <subcellularLocation>
        <location evidence="1 7">Membrane</location>
        <topology evidence="1 7">Multi-pass membrane protein</topology>
    </subcellularLocation>
</comment>
<keyword evidence="5 8" id="KW-1133">Transmembrane helix</keyword>
<keyword evidence="10" id="KW-1185">Reference proteome</keyword>
<keyword evidence="4" id="KW-0653">Protein transport</keyword>
<comment type="caution">
    <text evidence="9">The sequence shown here is derived from an EMBL/GenBank/DDBJ whole genome shotgun (WGS) entry which is preliminary data.</text>
</comment>
<feature type="transmembrane region" description="Helical" evidence="8">
    <location>
        <begin position="43"/>
        <end position="62"/>
    </location>
</feature>
<dbReference type="Proteomes" id="UP001214854">
    <property type="component" value="Unassembled WGS sequence"/>
</dbReference>